<dbReference type="GO" id="GO:0004458">
    <property type="term" value="F:D-lactate dehydrogenase (cytochrome) activity"/>
    <property type="evidence" value="ECO:0007669"/>
    <property type="project" value="TreeGrafter"/>
</dbReference>
<gene>
    <name evidence="5" type="ORF">LX70_03762</name>
</gene>
<proteinExistence type="inferred from homology"/>
<dbReference type="Pfam" id="PF01565">
    <property type="entry name" value="FAD_binding_4"/>
    <property type="match status" value="1"/>
</dbReference>
<dbReference type="RefSeq" id="WP_105516310.1">
    <property type="nucleotide sequence ID" value="NZ_PVEP01000012.1"/>
</dbReference>
<dbReference type="SUPFAM" id="SSF55103">
    <property type="entry name" value="FAD-linked oxidases, C-terminal domain"/>
    <property type="match status" value="1"/>
</dbReference>
<keyword evidence="3" id="KW-0274">FAD</keyword>
<evidence type="ECO:0000256" key="2">
    <source>
        <dbReference type="ARBA" id="ARBA00022630"/>
    </source>
</evidence>
<dbReference type="SUPFAM" id="SSF56176">
    <property type="entry name" value="FAD-binding/transporter-associated domain-like"/>
    <property type="match status" value="1"/>
</dbReference>
<evidence type="ECO:0000256" key="3">
    <source>
        <dbReference type="ARBA" id="ARBA00022827"/>
    </source>
</evidence>
<evidence type="ECO:0000313" key="5">
    <source>
        <dbReference type="EMBL" id="PQV53755.1"/>
    </source>
</evidence>
<dbReference type="InterPro" id="IPR016166">
    <property type="entry name" value="FAD-bd_PCMH"/>
</dbReference>
<comment type="caution">
    <text evidence="5">The sequence shown here is derived from an EMBL/GenBank/DDBJ whole genome shotgun (WGS) entry which is preliminary data.</text>
</comment>
<organism evidence="5 6">
    <name type="scientific">Albidovulum denitrificans</name>
    <dbReference type="NCBI Taxonomy" id="404881"/>
    <lineage>
        <taxon>Bacteria</taxon>
        <taxon>Pseudomonadati</taxon>
        <taxon>Pseudomonadota</taxon>
        <taxon>Alphaproteobacteria</taxon>
        <taxon>Rhodobacterales</taxon>
        <taxon>Paracoccaceae</taxon>
        <taxon>Albidovulum</taxon>
    </lineage>
</organism>
<dbReference type="GO" id="GO:1903457">
    <property type="term" value="P:lactate catabolic process"/>
    <property type="evidence" value="ECO:0007669"/>
    <property type="project" value="TreeGrafter"/>
</dbReference>
<dbReference type="PANTHER" id="PTHR11748:SF111">
    <property type="entry name" value="D-LACTATE DEHYDROGENASE, MITOCHONDRIAL-RELATED"/>
    <property type="match status" value="1"/>
</dbReference>
<dbReference type="OrthoDB" id="9811557at2"/>
<dbReference type="InterPro" id="IPR016167">
    <property type="entry name" value="FAD-bd_PCMH_sub1"/>
</dbReference>
<sequence length="544" mass="58488">MNQHASTCPRPTARDDVRRKLEDALRGCTQSGRLVGADEAAARMQDTCVHTREGRPLVLAIRDSEEIAHALAHARAAGATVHPVSSGRNWGYGTARPGRGVADLILDLSQMNRILSFDDDLGIVRVEPGVTQGQLAAFLARKGARFMVPTTGAGPDCSLMGNALERGYGMTPISDHFQAVLGLAAITAEGRPYRSALQQGDAPGPYRWGVGPYLDGIFSQSGGAVVTEMVLQLKPRPERVEMFVFWLSRDSGLGETVEAMRALCTRSGLEIGGINLMNAARIEAMAGASATRGCPWVGTGVVFGRRRVVRAGRGVIRQALRGKVRALRFVNEDTLRLARRATGLRPLARLIPAALHDMVSSVGAAHEVLSGHPNAFALQLAYAGSDRPFPKAGIGADPAQDGCGLLWYAPIVPMRGDAARTYVDFVTRTCATHGFVPPITFSTLSSSAFDSTVPLLFPRDAENSERAMSCLRALIAQGRALGFEPYRFHADLMDEATSAAPDHWWLAERVRAALDPDRVISPGRYAPPTDVFGLNADFIEGRSQ</sequence>
<dbReference type="Proteomes" id="UP000238338">
    <property type="component" value="Unassembled WGS sequence"/>
</dbReference>
<feature type="domain" description="FAD-binding PCMH-type" evidence="4">
    <location>
        <begin position="51"/>
        <end position="236"/>
    </location>
</feature>
<dbReference type="InterPro" id="IPR016164">
    <property type="entry name" value="FAD-linked_Oxase-like_C"/>
</dbReference>
<dbReference type="InterPro" id="IPR016169">
    <property type="entry name" value="FAD-bd_PCMH_sub2"/>
</dbReference>
<accession>A0A2S8RYV2</accession>
<dbReference type="PANTHER" id="PTHR11748">
    <property type="entry name" value="D-LACTATE DEHYDROGENASE"/>
    <property type="match status" value="1"/>
</dbReference>
<protein>
    <submittedName>
        <fullName evidence="5">FAD/FMN-containing dehydrogenase</fullName>
    </submittedName>
</protein>
<dbReference type="Gene3D" id="3.40.462.10">
    <property type="entry name" value="FAD-linked oxidases, C-terminal domain"/>
    <property type="match status" value="1"/>
</dbReference>
<dbReference type="Gene3D" id="3.30.43.10">
    <property type="entry name" value="Uridine Diphospho-n-acetylenolpyruvylglucosamine Reductase, domain 2"/>
    <property type="match status" value="1"/>
</dbReference>
<dbReference type="InterPro" id="IPR006094">
    <property type="entry name" value="Oxid_FAD_bind_N"/>
</dbReference>
<name>A0A2S8RYV2_9RHOB</name>
<keyword evidence="2" id="KW-0285">Flavoprotein</keyword>
<reference evidence="5 6" key="1">
    <citation type="submission" date="2018-02" db="EMBL/GenBank/DDBJ databases">
        <title>Genomic Encyclopedia of Archaeal and Bacterial Type Strains, Phase II (KMG-II): from individual species to whole genera.</title>
        <authorList>
            <person name="Goeker M."/>
        </authorList>
    </citation>
    <scope>NUCLEOTIDE SEQUENCE [LARGE SCALE GENOMIC DNA]</scope>
    <source>
        <strain evidence="5 6">DSM 18921</strain>
    </source>
</reference>
<evidence type="ECO:0000259" key="4">
    <source>
        <dbReference type="PROSITE" id="PS51387"/>
    </source>
</evidence>
<dbReference type="AlphaFoldDB" id="A0A2S8RYV2"/>
<dbReference type="InterPro" id="IPR016170">
    <property type="entry name" value="Cytok_DH_C_sf"/>
</dbReference>
<comment type="similarity">
    <text evidence="1">Belongs to the FAD-binding oxidoreductase/transferase type 4 family.</text>
</comment>
<dbReference type="EMBL" id="PVEP01000012">
    <property type="protein sequence ID" value="PQV53755.1"/>
    <property type="molecule type" value="Genomic_DNA"/>
</dbReference>
<dbReference type="GO" id="GO:0008720">
    <property type="term" value="F:D-lactate dehydrogenase (NAD+) activity"/>
    <property type="evidence" value="ECO:0007669"/>
    <property type="project" value="TreeGrafter"/>
</dbReference>
<dbReference type="PROSITE" id="PS51387">
    <property type="entry name" value="FAD_PCMH"/>
    <property type="match status" value="1"/>
</dbReference>
<keyword evidence="6" id="KW-1185">Reference proteome</keyword>
<dbReference type="Gene3D" id="3.30.465.10">
    <property type="match status" value="1"/>
</dbReference>
<evidence type="ECO:0000313" key="6">
    <source>
        <dbReference type="Proteomes" id="UP000238338"/>
    </source>
</evidence>
<dbReference type="InterPro" id="IPR036318">
    <property type="entry name" value="FAD-bd_PCMH-like_sf"/>
</dbReference>
<evidence type="ECO:0000256" key="1">
    <source>
        <dbReference type="ARBA" id="ARBA00008000"/>
    </source>
</evidence>
<dbReference type="GO" id="GO:0071949">
    <property type="term" value="F:FAD binding"/>
    <property type="evidence" value="ECO:0007669"/>
    <property type="project" value="InterPro"/>
</dbReference>